<name>A0A4Y8ZJ59_9MICC</name>
<evidence type="ECO:0000256" key="2">
    <source>
        <dbReference type="ARBA" id="ARBA00023163"/>
    </source>
</evidence>
<dbReference type="AlphaFoldDB" id="A0A4Y8ZJ59"/>
<dbReference type="InterPro" id="IPR041916">
    <property type="entry name" value="Anti_sigma_zinc_sf"/>
</dbReference>
<evidence type="ECO:0000256" key="1">
    <source>
        <dbReference type="ARBA" id="ARBA00023015"/>
    </source>
</evidence>
<keyword evidence="2" id="KW-0804">Transcription</keyword>
<dbReference type="RefSeq" id="WP_184171682.1">
    <property type="nucleotide sequence ID" value="NZ_BAABAG010000001.1"/>
</dbReference>
<dbReference type="Proteomes" id="UP000567246">
    <property type="component" value="Unassembled WGS sequence"/>
</dbReference>
<dbReference type="InterPro" id="IPR024020">
    <property type="entry name" value="Anit_sigma_mycothiol_RsrA"/>
</dbReference>
<keyword evidence="5" id="KW-1185">Reference proteome</keyword>
<protein>
    <submittedName>
        <fullName evidence="4">Anti-sigma factor (TIGR02949 family)</fullName>
    </submittedName>
</protein>
<evidence type="ECO:0000313" key="4">
    <source>
        <dbReference type="EMBL" id="MBB5848517.1"/>
    </source>
</evidence>
<feature type="domain" description="Putative zinc-finger" evidence="3">
    <location>
        <begin position="16"/>
        <end position="48"/>
    </location>
</feature>
<dbReference type="Pfam" id="PF13490">
    <property type="entry name" value="zf-HC2"/>
    <property type="match status" value="1"/>
</dbReference>
<dbReference type="NCBIfam" id="TIGR03988">
    <property type="entry name" value="antisig_RsrA"/>
    <property type="match status" value="1"/>
</dbReference>
<proteinExistence type="predicted"/>
<keyword evidence="1" id="KW-0805">Transcription regulation</keyword>
<reference evidence="4 5" key="1">
    <citation type="submission" date="2020-08" db="EMBL/GenBank/DDBJ databases">
        <title>Sequencing the genomes of 1000 actinobacteria strains.</title>
        <authorList>
            <person name="Klenk H.-P."/>
        </authorList>
    </citation>
    <scope>NUCLEOTIDE SEQUENCE [LARGE SCALE GENOMIC DNA]</scope>
    <source>
        <strain evidence="4 5">DSM 17945</strain>
    </source>
</reference>
<dbReference type="Gene3D" id="1.10.10.1320">
    <property type="entry name" value="Anti-sigma factor, zinc-finger domain"/>
    <property type="match status" value="1"/>
</dbReference>
<gene>
    <name evidence="4" type="ORF">HDA33_001081</name>
</gene>
<organism evidence="4 5">
    <name type="scientific">Micrococcus endophyticus</name>
    <dbReference type="NCBI Taxonomy" id="455343"/>
    <lineage>
        <taxon>Bacteria</taxon>
        <taxon>Bacillati</taxon>
        <taxon>Actinomycetota</taxon>
        <taxon>Actinomycetes</taxon>
        <taxon>Micrococcales</taxon>
        <taxon>Micrococcaceae</taxon>
        <taxon>Micrococcus</taxon>
    </lineage>
</organism>
<dbReference type="EMBL" id="JACHMW010000001">
    <property type="protein sequence ID" value="MBB5848517.1"/>
    <property type="molecule type" value="Genomic_DNA"/>
</dbReference>
<evidence type="ECO:0000313" key="5">
    <source>
        <dbReference type="Proteomes" id="UP000567246"/>
    </source>
</evidence>
<accession>A0A4Y8ZJ59</accession>
<comment type="caution">
    <text evidence="4">The sequence shown here is derived from an EMBL/GenBank/DDBJ whole genome shotgun (WGS) entry which is preliminary data.</text>
</comment>
<dbReference type="InterPro" id="IPR027383">
    <property type="entry name" value="Znf_put"/>
</dbReference>
<evidence type="ECO:0000259" key="3">
    <source>
        <dbReference type="Pfam" id="PF13490"/>
    </source>
</evidence>
<sequence>MTADQHGRECRDAQDDTLERLYQYLDGALTPEELDQVRAHVEDCEDCRHQQELEQFIRTAVRRSCQEKAPEQLRTTILSRITQISTTRVTWR</sequence>